<protein>
    <submittedName>
        <fullName evidence="7">Efflux RND transporter periplasmic adaptor subunit</fullName>
    </submittedName>
</protein>
<dbReference type="GO" id="GO:0046677">
    <property type="term" value="P:response to antibiotic"/>
    <property type="evidence" value="ECO:0007669"/>
    <property type="project" value="TreeGrafter"/>
</dbReference>
<dbReference type="SUPFAM" id="SSF111369">
    <property type="entry name" value="HlyD-like secretion proteins"/>
    <property type="match status" value="1"/>
</dbReference>
<comment type="subcellular location">
    <subcellularLocation>
        <location evidence="1">Cell envelope</location>
    </subcellularLocation>
</comment>
<dbReference type="InterPro" id="IPR058626">
    <property type="entry name" value="MdtA-like_b-barrel"/>
</dbReference>
<accession>A0A399QSX6</accession>
<dbReference type="InterPro" id="IPR006143">
    <property type="entry name" value="RND_pump_MFP"/>
</dbReference>
<keyword evidence="8" id="KW-1185">Reference proteome</keyword>
<proteinExistence type="inferred from homology"/>
<dbReference type="Proteomes" id="UP000265431">
    <property type="component" value="Unassembled WGS sequence"/>
</dbReference>
<feature type="domain" description="Multidrug resistance protein MdtA-like beta-barrel" evidence="5">
    <location>
        <begin position="235"/>
        <end position="330"/>
    </location>
</feature>
<dbReference type="AlphaFoldDB" id="A0A399QSX6"/>
<dbReference type="InterPro" id="IPR058625">
    <property type="entry name" value="MdtA-like_BSH"/>
</dbReference>
<dbReference type="Pfam" id="PF25967">
    <property type="entry name" value="RND-MFP_C"/>
    <property type="match status" value="1"/>
</dbReference>
<dbReference type="OrthoDB" id="9816569at2"/>
<evidence type="ECO:0000313" key="8">
    <source>
        <dbReference type="Proteomes" id="UP000265431"/>
    </source>
</evidence>
<dbReference type="EMBL" id="QWGB01000008">
    <property type="protein sequence ID" value="RIJ21591.1"/>
    <property type="molecule type" value="Genomic_DNA"/>
</dbReference>
<feature type="domain" description="Multidrug resistance protein MdtA-like C-terminal permuted SH3" evidence="6">
    <location>
        <begin position="334"/>
        <end position="395"/>
    </location>
</feature>
<dbReference type="NCBIfam" id="TIGR01730">
    <property type="entry name" value="RND_mfp"/>
    <property type="match status" value="1"/>
</dbReference>
<comment type="similarity">
    <text evidence="2">Belongs to the membrane fusion protein (MFP) (TC 8.A.1) family.</text>
</comment>
<feature type="domain" description="Multidrug resistance protein MdtA-like alpha-helical hairpin" evidence="3">
    <location>
        <begin position="129"/>
        <end position="197"/>
    </location>
</feature>
<dbReference type="Gene3D" id="2.40.420.20">
    <property type="match status" value="1"/>
</dbReference>
<dbReference type="InterPro" id="IPR058627">
    <property type="entry name" value="MdtA-like_C"/>
</dbReference>
<gene>
    <name evidence="7" type="ORF">D1224_12560</name>
</gene>
<reference evidence="7 8" key="1">
    <citation type="submission" date="2018-08" db="EMBL/GenBank/DDBJ databases">
        <title>Henriciella mobilis sp. nov., isolated from seawater.</title>
        <authorList>
            <person name="Cheng H."/>
            <person name="Wu Y.-H."/>
            <person name="Xu X.-W."/>
            <person name="Guo L.-L."/>
        </authorList>
    </citation>
    <scope>NUCLEOTIDE SEQUENCE [LARGE SCALE GENOMIC DNA]</scope>
    <source>
        <strain evidence="7 8">CCUG66934</strain>
    </source>
</reference>
<dbReference type="Pfam" id="PF25917">
    <property type="entry name" value="BSH_RND"/>
    <property type="match status" value="1"/>
</dbReference>
<dbReference type="PANTHER" id="PTHR30158:SF3">
    <property type="entry name" value="MULTIDRUG EFFLUX PUMP SUBUNIT ACRA-RELATED"/>
    <property type="match status" value="1"/>
</dbReference>
<dbReference type="FunFam" id="2.40.420.20:FF:000001">
    <property type="entry name" value="Efflux RND transporter periplasmic adaptor subunit"/>
    <property type="match status" value="1"/>
</dbReference>
<dbReference type="InterPro" id="IPR058624">
    <property type="entry name" value="MdtA-like_HH"/>
</dbReference>
<dbReference type="PANTHER" id="PTHR30158">
    <property type="entry name" value="ACRA/E-RELATED COMPONENT OF DRUG EFFLUX TRANSPORTER"/>
    <property type="match status" value="1"/>
</dbReference>
<dbReference type="GO" id="GO:0022857">
    <property type="term" value="F:transmembrane transporter activity"/>
    <property type="evidence" value="ECO:0007669"/>
    <property type="project" value="InterPro"/>
</dbReference>
<comment type="caution">
    <text evidence="7">The sequence shown here is derived from an EMBL/GenBank/DDBJ whole genome shotgun (WGS) entry which is preliminary data.</text>
</comment>
<evidence type="ECO:0000259" key="4">
    <source>
        <dbReference type="Pfam" id="PF25917"/>
    </source>
</evidence>
<evidence type="ECO:0000313" key="7">
    <source>
        <dbReference type="EMBL" id="RIJ21591.1"/>
    </source>
</evidence>
<dbReference type="Gene3D" id="2.40.30.170">
    <property type="match status" value="1"/>
</dbReference>
<feature type="domain" description="Multidrug resistance protein MdtA-like barrel-sandwich hybrid" evidence="4">
    <location>
        <begin position="89"/>
        <end position="228"/>
    </location>
</feature>
<name>A0A399QSX6_9PROT</name>
<dbReference type="GO" id="GO:0005886">
    <property type="term" value="C:plasma membrane"/>
    <property type="evidence" value="ECO:0007669"/>
    <property type="project" value="UniProtKB-SubCell"/>
</dbReference>
<evidence type="ECO:0000259" key="3">
    <source>
        <dbReference type="Pfam" id="PF25876"/>
    </source>
</evidence>
<dbReference type="Gene3D" id="1.10.287.470">
    <property type="entry name" value="Helix hairpin bin"/>
    <property type="match status" value="1"/>
</dbReference>
<organism evidence="7 8">
    <name type="scientific">Henriciella barbarensis</name>
    <dbReference type="NCBI Taxonomy" id="86342"/>
    <lineage>
        <taxon>Bacteria</taxon>
        <taxon>Pseudomonadati</taxon>
        <taxon>Pseudomonadota</taxon>
        <taxon>Alphaproteobacteria</taxon>
        <taxon>Hyphomonadales</taxon>
        <taxon>Hyphomonadaceae</taxon>
        <taxon>Henriciella</taxon>
    </lineage>
</organism>
<dbReference type="Gene3D" id="2.40.50.100">
    <property type="match status" value="1"/>
</dbReference>
<evidence type="ECO:0000256" key="2">
    <source>
        <dbReference type="ARBA" id="ARBA00009477"/>
    </source>
</evidence>
<evidence type="ECO:0000256" key="1">
    <source>
        <dbReference type="ARBA" id="ARBA00004196"/>
    </source>
</evidence>
<dbReference type="Pfam" id="PF25876">
    <property type="entry name" value="HH_MFP_RND"/>
    <property type="match status" value="1"/>
</dbReference>
<evidence type="ECO:0000259" key="6">
    <source>
        <dbReference type="Pfam" id="PF25967"/>
    </source>
</evidence>
<evidence type="ECO:0000259" key="5">
    <source>
        <dbReference type="Pfam" id="PF25944"/>
    </source>
</evidence>
<dbReference type="Pfam" id="PF25944">
    <property type="entry name" value="Beta-barrel_RND"/>
    <property type="match status" value="1"/>
</dbReference>
<sequence>MTARRKHMPQSTKFTSQALRRGFGAAAGATLLILAACGNGEGGNASGQQTSEEAAPPQRMAARVEVMPVQPTSIGSVRTLPGRATPYAEAEIRPQVSGLIESRLFTEGEVVTEDQALYQIDADEYVAAVQSAEASLARAQATVGAATETARRFEHLANINAVSQQSYDEAVAAQKQAEADVGIQRAALQRARIDLARTKVRSPITGRIGRSAVTEGALVTANQPTTLARVLQLDPIYVDMTASSAQVLRWKRDVSEGKIETLGPTSGRSAAVPVTLEFENGDEYPLSGQLEFSEVSVDQEAGTVIVRAQFPNPDNLILPGMFLKASFAAGTYNNVYAIPQRAVQRTPQGGGYVFVAGDDGTAIQKPLTIQEANGSNWIVTDGLSPGDRVIVSGFQNVRNGAPVQVIASRQEEMAAVASPATLVQPE</sequence>